<evidence type="ECO:0000313" key="2">
    <source>
        <dbReference type="Proteomes" id="UP000299102"/>
    </source>
</evidence>
<dbReference type="EMBL" id="BGZK01000478">
    <property type="protein sequence ID" value="GBP46173.1"/>
    <property type="molecule type" value="Genomic_DNA"/>
</dbReference>
<gene>
    <name evidence="1" type="ORF">EVAR_24580_1</name>
</gene>
<comment type="caution">
    <text evidence="1">The sequence shown here is derived from an EMBL/GenBank/DDBJ whole genome shotgun (WGS) entry which is preliminary data.</text>
</comment>
<accession>A0A4C1W593</accession>
<keyword evidence="2" id="KW-1185">Reference proteome</keyword>
<organism evidence="1 2">
    <name type="scientific">Eumeta variegata</name>
    <name type="common">Bagworm moth</name>
    <name type="synonym">Eumeta japonica</name>
    <dbReference type="NCBI Taxonomy" id="151549"/>
    <lineage>
        <taxon>Eukaryota</taxon>
        <taxon>Metazoa</taxon>
        <taxon>Ecdysozoa</taxon>
        <taxon>Arthropoda</taxon>
        <taxon>Hexapoda</taxon>
        <taxon>Insecta</taxon>
        <taxon>Pterygota</taxon>
        <taxon>Neoptera</taxon>
        <taxon>Endopterygota</taxon>
        <taxon>Lepidoptera</taxon>
        <taxon>Glossata</taxon>
        <taxon>Ditrysia</taxon>
        <taxon>Tineoidea</taxon>
        <taxon>Psychidae</taxon>
        <taxon>Oiketicinae</taxon>
        <taxon>Eumeta</taxon>
    </lineage>
</organism>
<name>A0A4C1W593_EUMVA</name>
<dbReference type="AlphaFoldDB" id="A0A4C1W593"/>
<evidence type="ECO:0000313" key="1">
    <source>
        <dbReference type="EMBL" id="GBP46173.1"/>
    </source>
</evidence>
<dbReference type="Proteomes" id="UP000299102">
    <property type="component" value="Unassembled WGS sequence"/>
</dbReference>
<proteinExistence type="predicted"/>
<sequence length="104" mass="11760">MAPLSDNVRQQIYISSRETITERNCNTVVPSSEQLSTDNRGVLFPANVYSTSCNRVAARVAHSPIRPIAWAQRSVVIISECCYRTLNAQIQRQQLFRVETCPAY</sequence>
<protein>
    <submittedName>
        <fullName evidence="1">Uncharacterized protein</fullName>
    </submittedName>
</protein>
<reference evidence="1 2" key="1">
    <citation type="journal article" date="2019" name="Commun. Biol.">
        <title>The bagworm genome reveals a unique fibroin gene that provides high tensile strength.</title>
        <authorList>
            <person name="Kono N."/>
            <person name="Nakamura H."/>
            <person name="Ohtoshi R."/>
            <person name="Tomita M."/>
            <person name="Numata K."/>
            <person name="Arakawa K."/>
        </authorList>
    </citation>
    <scope>NUCLEOTIDE SEQUENCE [LARGE SCALE GENOMIC DNA]</scope>
</reference>